<comment type="caution">
    <text evidence="1">The sequence shown here is derived from an EMBL/GenBank/DDBJ whole genome shotgun (WGS) entry which is preliminary data.</text>
</comment>
<name>A0ACB0JJY2_TRIPR</name>
<proteinExistence type="predicted"/>
<sequence length="75" mass="8985">MREPFYCRRCCLFLGYLLCALFVTIILFGDRLDRHSTKLHSKHLRRAYASSLLHGLHNEMRLQVDEETIKFWENA</sequence>
<dbReference type="Proteomes" id="UP001177021">
    <property type="component" value="Unassembled WGS sequence"/>
</dbReference>
<gene>
    <name evidence="1" type="ORF">MILVUS5_LOCUS13069</name>
</gene>
<dbReference type="EMBL" id="CASHSV030000034">
    <property type="protein sequence ID" value="CAJ2643929.1"/>
    <property type="molecule type" value="Genomic_DNA"/>
</dbReference>
<protein>
    <submittedName>
        <fullName evidence="1">Uncharacterized protein</fullName>
    </submittedName>
</protein>
<reference evidence="1" key="1">
    <citation type="submission" date="2023-10" db="EMBL/GenBank/DDBJ databases">
        <authorList>
            <person name="Rodriguez Cubillos JULIANA M."/>
            <person name="De Vega J."/>
        </authorList>
    </citation>
    <scope>NUCLEOTIDE SEQUENCE</scope>
</reference>
<accession>A0ACB0JJY2</accession>
<evidence type="ECO:0000313" key="1">
    <source>
        <dbReference type="EMBL" id="CAJ2643929.1"/>
    </source>
</evidence>
<keyword evidence="2" id="KW-1185">Reference proteome</keyword>
<organism evidence="1 2">
    <name type="scientific">Trifolium pratense</name>
    <name type="common">Red clover</name>
    <dbReference type="NCBI Taxonomy" id="57577"/>
    <lineage>
        <taxon>Eukaryota</taxon>
        <taxon>Viridiplantae</taxon>
        <taxon>Streptophyta</taxon>
        <taxon>Embryophyta</taxon>
        <taxon>Tracheophyta</taxon>
        <taxon>Spermatophyta</taxon>
        <taxon>Magnoliopsida</taxon>
        <taxon>eudicotyledons</taxon>
        <taxon>Gunneridae</taxon>
        <taxon>Pentapetalae</taxon>
        <taxon>rosids</taxon>
        <taxon>fabids</taxon>
        <taxon>Fabales</taxon>
        <taxon>Fabaceae</taxon>
        <taxon>Papilionoideae</taxon>
        <taxon>50 kb inversion clade</taxon>
        <taxon>NPAAA clade</taxon>
        <taxon>Hologalegina</taxon>
        <taxon>IRL clade</taxon>
        <taxon>Trifolieae</taxon>
        <taxon>Trifolium</taxon>
    </lineage>
</organism>
<evidence type="ECO:0000313" key="2">
    <source>
        <dbReference type="Proteomes" id="UP001177021"/>
    </source>
</evidence>